<keyword evidence="1" id="KW-0472">Membrane</keyword>
<protein>
    <submittedName>
        <fullName evidence="2">Uncharacterized protein</fullName>
    </submittedName>
</protein>
<name>A0AAD7FJL4_9AGAR</name>
<gene>
    <name evidence="2" type="ORF">FB45DRAFT_1082802</name>
</gene>
<keyword evidence="1" id="KW-1133">Transmembrane helix</keyword>
<comment type="caution">
    <text evidence="2">The sequence shown here is derived from an EMBL/GenBank/DDBJ whole genome shotgun (WGS) entry which is preliminary data.</text>
</comment>
<dbReference type="EMBL" id="JARKIF010000011">
    <property type="protein sequence ID" value="KAJ7627441.1"/>
    <property type="molecule type" value="Genomic_DNA"/>
</dbReference>
<dbReference type="AlphaFoldDB" id="A0AAD7FJL4"/>
<sequence length="362" mass="39553">MSGLALSVVVLAACGYLAFVRSARTHLDRVSFRLLVYALVSHVIFGILGPLEPLRSQFNLLVSTSIFFCVALNLMLVLVYNVNGRMMEKYYIMGSLVLSGTCFGSAYASGHLGLNTKNHICWYNNENQNETLRWVIGTQMFWMLLLSAAEFGMFLVVVAFLLPFIRHSREALHGFGITDAEQHPIDDCHAARNHLADWQVAPTRVYPLVSCVMNIIGSVLAVWQLKEQAEPVPVSLLVYSMRPLVYSMIAATDPSPGTSFVRAWQARRATTDSSSTQQTTQVPVSVCLSTLVDFTVGSIHGAESDQLDAGSQTQIGNLSLNPTESLGKVGLTSIRKDEIGAVGVAEHVGGLTSAQWDVARQI</sequence>
<evidence type="ECO:0000313" key="2">
    <source>
        <dbReference type="EMBL" id="KAJ7627441.1"/>
    </source>
</evidence>
<feature type="transmembrane region" description="Helical" evidence="1">
    <location>
        <begin position="58"/>
        <end position="78"/>
    </location>
</feature>
<reference evidence="2" key="1">
    <citation type="submission" date="2023-03" db="EMBL/GenBank/DDBJ databases">
        <title>Massive genome expansion in bonnet fungi (Mycena s.s.) driven by repeated elements and novel gene families across ecological guilds.</title>
        <authorList>
            <consortium name="Lawrence Berkeley National Laboratory"/>
            <person name="Harder C.B."/>
            <person name="Miyauchi S."/>
            <person name="Viragh M."/>
            <person name="Kuo A."/>
            <person name="Thoen E."/>
            <person name="Andreopoulos B."/>
            <person name="Lu D."/>
            <person name="Skrede I."/>
            <person name="Drula E."/>
            <person name="Henrissat B."/>
            <person name="Morin E."/>
            <person name="Kohler A."/>
            <person name="Barry K."/>
            <person name="LaButti K."/>
            <person name="Morin E."/>
            <person name="Salamov A."/>
            <person name="Lipzen A."/>
            <person name="Mereny Z."/>
            <person name="Hegedus B."/>
            <person name="Baldrian P."/>
            <person name="Stursova M."/>
            <person name="Weitz H."/>
            <person name="Taylor A."/>
            <person name="Grigoriev I.V."/>
            <person name="Nagy L.G."/>
            <person name="Martin F."/>
            <person name="Kauserud H."/>
        </authorList>
    </citation>
    <scope>NUCLEOTIDE SEQUENCE</scope>
    <source>
        <strain evidence="2">9284</strain>
    </source>
</reference>
<evidence type="ECO:0000313" key="3">
    <source>
        <dbReference type="Proteomes" id="UP001221142"/>
    </source>
</evidence>
<organism evidence="2 3">
    <name type="scientific">Roridomyces roridus</name>
    <dbReference type="NCBI Taxonomy" id="1738132"/>
    <lineage>
        <taxon>Eukaryota</taxon>
        <taxon>Fungi</taxon>
        <taxon>Dikarya</taxon>
        <taxon>Basidiomycota</taxon>
        <taxon>Agaricomycotina</taxon>
        <taxon>Agaricomycetes</taxon>
        <taxon>Agaricomycetidae</taxon>
        <taxon>Agaricales</taxon>
        <taxon>Marasmiineae</taxon>
        <taxon>Mycenaceae</taxon>
        <taxon>Roridomyces</taxon>
    </lineage>
</organism>
<keyword evidence="1" id="KW-0812">Transmembrane</keyword>
<feature type="transmembrane region" description="Helical" evidence="1">
    <location>
        <begin position="90"/>
        <end position="108"/>
    </location>
</feature>
<feature type="transmembrane region" description="Helical" evidence="1">
    <location>
        <begin position="141"/>
        <end position="165"/>
    </location>
</feature>
<accession>A0AAD7FJL4</accession>
<dbReference type="Proteomes" id="UP001221142">
    <property type="component" value="Unassembled WGS sequence"/>
</dbReference>
<evidence type="ECO:0000256" key="1">
    <source>
        <dbReference type="SAM" id="Phobius"/>
    </source>
</evidence>
<proteinExistence type="predicted"/>
<keyword evidence="3" id="KW-1185">Reference proteome</keyword>
<feature type="transmembrane region" description="Helical" evidence="1">
    <location>
        <begin position="32"/>
        <end position="51"/>
    </location>
</feature>